<dbReference type="GO" id="GO:0006897">
    <property type="term" value="P:endocytosis"/>
    <property type="evidence" value="ECO:0007669"/>
    <property type="project" value="TreeGrafter"/>
</dbReference>
<dbReference type="GO" id="GO:0016559">
    <property type="term" value="P:peroxisome fission"/>
    <property type="evidence" value="ECO:0007669"/>
    <property type="project" value="TreeGrafter"/>
</dbReference>
<sequence length="591" mass="67558">MKISETDKFSYSVLSIEYHFPDPASSTHAPRLTLIDLPGLVAVEDRETLEAYTRKYIERKTALVLAVADGTADPENLRILKVVNDSACADRTFGIITKPDMMYPKSDLEAVWVRQVMDPKPRQFGLGSHVVCNRSPSELQPGAYQRTLDGRDSREAEFFAAETRFPPNATENGENQKLPNGWHRVYTMKPSDRWGIQNLRNRLVALLSDMASERVLPIYRGVQAAIKKKRDELAMLKGKDPKQMKAHLKAAVYHLRKLAAQASIGSYKEQPSTNNYKSRPYFIISQDSCRWLRSKIDEKSHEFSETMRTKGHNSNEYAWKPDEDLPTNLKSEEVKQMLALLQRTQAGTLPSEFGHDILDLVFSSFSKPWHQVASEYLDQCYVCCESFVRDLVRFVLDDQAYAERLLAKEILVRLEDRKEAALATLELIENDRQDAPMSVHPDMWMAARENAIKLAHSYKTAFQSVKPQQGNQQGNGPPLQAQNQMQLEELAIVNQTTALKQLRNIMLVYKKSRETYIDNIVVQVVQRCLLRGFDDLFTDDWISNDALFEEITNDPNKDANVEREKTLEEHIGILLSAKADLEKLLGNYNRD</sequence>
<dbReference type="InterPro" id="IPR022812">
    <property type="entry name" value="Dynamin"/>
</dbReference>
<dbReference type="InterPro" id="IPR045063">
    <property type="entry name" value="Dynamin_N"/>
</dbReference>
<gene>
    <name evidence="2" type="ORF">THARTR1_07426</name>
</gene>
<evidence type="ECO:0000313" key="2">
    <source>
        <dbReference type="EMBL" id="PNP52217.1"/>
    </source>
</evidence>
<dbReference type="GO" id="GO:0005739">
    <property type="term" value="C:mitochondrion"/>
    <property type="evidence" value="ECO:0007669"/>
    <property type="project" value="TreeGrafter"/>
</dbReference>
<proteinExistence type="predicted"/>
<organism evidence="2 3">
    <name type="scientific">Trichoderma harzianum</name>
    <name type="common">Hypocrea lixii</name>
    <dbReference type="NCBI Taxonomy" id="5544"/>
    <lineage>
        <taxon>Eukaryota</taxon>
        <taxon>Fungi</taxon>
        <taxon>Dikarya</taxon>
        <taxon>Ascomycota</taxon>
        <taxon>Pezizomycotina</taxon>
        <taxon>Sordariomycetes</taxon>
        <taxon>Hypocreomycetidae</taxon>
        <taxon>Hypocreales</taxon>
        <taxon>Hypocreaceae</taxon>
        <taxon>Trichoderma</taxon>
    </lineage>
</organism>
<evidence type="ECO:0000313" key="3">
    <source>
        <dbReference type="Proteomes" id="UP000236290"/>
    </source>
</evidence>
<dbReference type="PANTHER" id="PTHR11566">
    <property type="entry name" value="DYNAMIN"/>
    <property type="match status" value="1"/>
</dbReference>
<dbReference type="GO" id="GO:0008017">
    <property type="term" value="F:microtubule binding"/>
    <property type="evidence" value="ECO:0007669"/>
    <property type="project" value="TreeGrafter"/>
</dbReference>
<dbReference type="GO" id="GO:0048312">
    <property type="term" value="P:intracellular distribution of mitochondria"/>
    <property type="evidence" value="ECO:0007669"/>
    <property type="project" value="TreeGrafter"/>
</dbReference>
<dbReference type="Gene3D" id="3.40.50.300">
    <property type="entry name" value="P-loop containing nucleotide triphosphate hydrolases"/>
    <property type="match status" value="1"/>
</dbReference>
<comment type="caution">
    <text evidence="2">The sequence shown here is derived from an EMBL/GenBank/DDBJ whole genome shotgun (WGS) entry which is preliminary data.</text>
</comment>
<dbReference type="GO" id="GO:0000266">
    <property type="term" value="P:mitochondrial fission"/>
    <property type="evidence" value="ECO:0007669"/>
    <property type="project" value="TreeGrafter"/>
</dbReference>
<dbReference type="GO" id="GO:0005874">
    <property type="term" value="C:microtubule"/>
    <property type="evidence" value="ECO:0007669"/>
    <property type="project" value="TreeGrafter"/>
</dbReference>
<feature type="domain" description="Dynamin N-terminal" evidence="1">
    <location>
        <begin position="26"/>
        <end position="98"/>
    </location>
</feature>
<accession>A0A2K0U371</accession>
<dbReference type="Proteomes" id="UP000236290">
    <property type="component" value="Unassembled WGS sequence"/>
</dbReference>
<dbReference type="AlphaFoldDB" id="A0A2K0U371"/>
<dbReference type="PANTHER" id="PTHR11566:SF21">
    <property type="entry name" value="DYNAMIN RELATED PROTEIN 1, ISOFORM A"/>
    <property type="match status" value="1"/>
</dbReference>
<dbReference type="EMBL" id="MTYI01000111">
    <property type="protein sequence ID" value="PNP52217.1"/>
    <property type="molecule type" value="Genomic_DNA"/>
</dbReference>
<reference evidence="2 3" key="1">
    <citation type="submission" date="2017-02" db="EMBL/GenBank/DDBJ databases">
        <title>Genomes of Trichoderma spp. with biocontrol activity.</title>
        <authorList>
            <person name="Gardiner D."/>
            <person name="Kazan K."/>
            <person name="Vos C."/>
            <person name="Harvey P."/>
        </authorList>
    </citation>
    <scope>NUCLEOTIDE SEQUENCE [LARGE SCALE GENOMIC DNA]</scope>
    <source>
        <strain evidence="2 3">Tr1</strain>
    </source>
</reference>
<dbReference type="GO" id="GO:0003924">
    <property type="term" value="F:GTPase activity"/>
    <property type="evidence" value="ECO:0007669"/>
    <property type="project" value="TreeGrafter"/>
</dbReference>
<protein>
    <recommendedName>
        <fullName evidence="1">Dynamin N-terminal domain-containing protein</fullName>
    </recommendedName>
</protein>
<dbReference type="InterPro" id="IPR027417">
    <property type="entry name" value="P-loop_NTPase"/>
</dbReference>
<dbReference type="GO" id="GO:0016020">
    <property type="term" value="C:membrane"/>
    <property type="evidence" value="ECO:0007669"/>
    <property type="project" value="TreeGrafter"/>
</dbReference>
<name>A0A2K0U371_TRIHA</name>
<dbReference type="SUPFAM" id="SSF52540">
    <property type="entry name" value="P-loop containing nucleoside triphosphate hydrolases"/>
    <property type="match status" value="1"/>
</dbReference>
<dbReference type="OrthoDB" id="415706at2759"/>
<evidence type="ECO:0000259" key="1">
    <source>
        <dbReference type="Pfam" id="PF00350"/>
    </source>
</evidence>
<dbReference type="Pfam" id="PF00350">
    <property type="entry name" value="Dynamin_N"/>
    <property type="match status" value="1"/>
</dbReference>